<evidence type="ECO:0000256" key="1">
    <source>
        <dbReference type="SAM" id="SignalP"/>
    </source>
</evidence>
<dbReference type="Proteomes" id="UP001519295">
    <property type="component" value="Unassembled WGS sequence"/>
</dbReference>
<evidence type="ECO:0008006" key="4">
    <source>
        <dbReference type="Google" id="ProtNLM"/>
    </source>
</evidence>
<dbReference type="RefSeq" id="WP_210027520.1">
    <property type="nucleotide sequence ID" value="NZ_JAGINU010000001.1"/>
</dbReference>
<name>A0ABS4VTY1_9PSEU</name>
<proteinExistence type="predicted"/>
<protein>
    <recommendedName>
        <fullName evidence="4">Secreted protein</fullName>
    </recommendedName>
</protein>
<keyword evidence="3" id="KW-1185">Reference proteome</keyword>
<reference evidence="2 3" key="1">
    <citation type="submission" date="2021-03" db="EMBL/GenBank/DDBJ databases">
        <title>Sequencing the genomes of 1000 actinobacteria strains.</title>
        <authorList>
            <person name="Klenk H.-P."/>
        </authorList>
    </citation>
    <scope>NUCLEOTIDE SEQUENCE [LARGE SCALE GENOMIC DNA]</scope>
    <source>
        <strain evidence="2 3">DSM 45256</strain>
    </source>
</reference>
<gene>
    <name evidence="2" type="ORF">JOF36_003083</name>
</gene>
<dbReference type="EMBL" id="JAGINU010000001">
    <property type="protein sequence ID" value="MBP2367387.1"/>
    <property type="molecule type" value="Genomic_DNA"/>
</dbReference>
<keyword evidence="1" id="KW-0732">Signal</keyword>
<accession>A0ABS4VTY1</accession>
<comment type="caution">
    <text evidence="2">The sequence shown here is derived from an EMBL/GenBank/DDBJ whole genome shotgun (WGS) entry which is preliminary data.</text>
</comment>
<sequence>MRPRHMAVGAVAMAIAIATGGITGTALADPPAATDPTPMTVTSQAGPIEATALNARGEGATFRVPAGGWVDIPTEEGGYTRLVISEGGRYIGEYPLYNPGLRTFCDVGPASPEPRLNCGIIA</sequence>
<evidence type="ECO:0000313" key="3">
    <source>
        <dbReference type="Proteomes" id="UP001519295"/>
    </source>
</evidence>
<feature type="signal peptide" evidence="1">
    <location>
        <begin position="1"/>
        <end position="28"/>
    </location>
</feature>
<evidence type="ECO:0000313" key="2">
    <source>
        <dbReference type="EMBL" id="MBP2367387.1"/>
    </source>
</evidence>
<feature type="chain" id="PRO_5047290700" description="Secreted protein" evidence="1">
    <location>
        <begin position="29"/>
        <end position="122"/>
    </location>
</feature>
<organism evidence="2 3">
    <name type="scientific">Pseudonocardia parietis</name>
    <dbReference type="NCBI Taxonomy" id="570936"/>
    <lineage>
        <taxon>Bacteria</taxon>
        <taxon>Bacillati</taxon>
        <taxon>Actinomycetota</taxon>
        <taxon>Actinomycetes</taxon>
        <taxon>Pseudonocardiales</taxon>
        <taxon>Pseudonocardiaceae</taxon>
        <taxon>Pseudonocardia</taxon>
    </lineage>
</organism>